<organism evidence="6 7">
    <name type="scientific">Celeribacter indicus</name>
    <dbReference type="NCBI Taxonomy" id="1208324"/>
    <lineage>
        <taxon>Bacteria</taxon>
        <taxon>Pseudomonadati</taxon>
        <taxon>Pseudomonadota</taxon>
        <taxon>Alphaproteobacteria</taxon>
        <taxon>Rhodobacterales</taxon>
        <taxon>Roseobacteraceae</taxon>
        <taxon>Celeribacter</taxon>
    </lineage>
</organism>
<keyword evidence="1" id="KW-0808">Transferase</keyword>
<dbReference type="HOGENOM" id="CLU_017387_2_1_5"/>
<dbReference type="AlphaFoldDB" id="A0A0B5DUH5"/>
<dbReference type="Pfam" id="PF12551">
    <property type="entry name" value="PHBC_N"/>
    <property type="match status" value="1"/>
</dbReference>
<dbReference type="GO" id="GO:0016746">
    <property type="term" value="F:acyltransferase activity"/>
    <property type="evidence" value="ECO:0007669"/>
    <property type="project" value="UniProtKB-KW"/>
</dbReference>
<dbReference type="KEGG" id="cid:P73_2373"/>
<protein>
    <submittedName>
        <fullName evidence="6">Poly-beta-hydroxybutyrate polymerase domain protein</fullName>
    </submittedName>
</protein>
<dbReference type="InterPro" id="IPR010941">
    <property type="entry name" value="PhaC_N"/>
</dbReference>
<dbReference type="InterPro" id="IPR029058">
    <property type="entry name" value="AB_hydrolase_fold"/>
</dbReference>
<feature type="region of interest" description="Disordered" evidence="3">
    <location>
        <begin position="1"/>
        <end position="34"/>
    </location>
</feature>
<dbReference type="PANTHER" id="PTHR36837:SF5">
    <property type="entry name" value="POLY-3-HYDROXYBUTYRATE SYNTHASE"/>
    <property type="match status" value="1"/>
</dbReference>
<feature type="compositionally biased region" description="Low complexity" evidence="3">
    <location>
        <begin position="20"/>
        <end position="32"/>
    </location>
</feature>
<sequence>MRSTPALPHIDRVTGPEDTAPAARSRPAPAAAQDGEPLGIEAFRAFDRVREAFAGQMTNGISPGSAAMASFDWAFHLASAPGKRMELQWKAVRKWQRLLAYLWSSALDADAPPVIEPLPGDRRFSGEAWSRAPFAQMAQAFLLQQQWLHNVTHEVPGVTRHHEEVVSFAAKQMLDVFSPSNTPFTNPEVIARTLSTGGLNFLNGWKNFLEDQGRRATDRPEVGTEAFVPGETVACTPGRVVFRNHLIELIQYEPSTETVHPEPVLIVPAWIMKYYILDLSPENSLIRWLVAQGYTVFAISWRNPDASDRDLEMEDYRRMGIMEALDAVNAIVPDRKVHATGYCLGGTLLSIAAAAMAGQNDDRLASLTLLAAQVDFTEPGELALFIDPSQLHFLESMMWNRGYLSDDQMSGAFQLLRSNDLVWSRMVRDYMMGERGQMTDLMAWNADSTRMPYRMHAQYLRKLYLENELSSGRYAVDGRPALLQNIRVPIFTVGTERDHVAPWTSVYKINQFTDCEVTFALTSGGHNAGIVSPPGHPRRHHRIATRGHDAPLLSAADWKTANEPVEGSWWEPWQAWLAARSGPPAPPPPMGTPALAAAPGTYVFQK</sequence>
<evidence type="ECO:0000313" key="6">
    <source>
        <dbReference type="EMBL" id="AJE47088.1"/>
    </source>
</evidence>
<evidence type="ECO:0000256" key="3">
    <source>
        <dbReference type="SAM" id="MobiDB-lite"/>
    </source>
</evidence>
<accession>A0A0B5DUH5</accession>
<dbReference type="InterPro" id="IPR022211">
    <property type="entry name" value="PHBC_N"/>
</dbReference>
<gene>
    <name evidence="6" type="ORF">P73_2373</name>
</gene>
<dbReference type="Proteomes" id="UP000031521">
    <property type="component" value="Chromosome"/>
</dbReference>
<evidence type="ECO:0000259" key="5">
    <source>
        <dbReference type="Pfam" id="PF12551"/>
    </source>
</evidence>
<evidence type="ECO:0000313" key="7">
    <source>
        <dbReference type="Proteomes" id="UP000031521"/>
    </source>
</evidence>
<feature type="domain" description="Poly-beta-hydroxybutyrate polymerase N-terminal" evidence="5">
    <location>
        <begin position="42"/>
        <end position="83"/>
    </location>
</feature>
<name>A0A0B5DUH5_9RHOB</name>
<dbReference type="EMBL" id="CP004393">
    <property type="protein sequence ID" value="AJE47088.1"/>
    <property type="molecule type" value="Genomic_DNA"/>
</dbReference>
<keyword evidence="2" id="KW-0012">Acyltransferase</keyword>
<reference evidence="6 7" key="1">
    <citation type="journal article" date="2014" name="Int. J. Syst. Evol. Microbiol.">
        <title>Celeribacter indicus sp. nov., a polycyclic aromatic hydrocarbon-degrading bacterium from deep-sea sediment and reclassification of Huaishuia halophila as Celeribacter halophilus comb. nov.</title>
        <authorList>
            <person name="Lai Q."/>
            <person name="Cao J."/>
            <person name="Yuan J."/>
            <person name="Li F."/>
            <person name="Shao Z."/>
        </authorList>
    </citation>
    <scope>NUCLEOTIDE SEQUENCE [LARGE SCALE GENOMIC DNA]</scope>
    <source>
        <strain evidence="6">P73</strain>
    </source>
</reference>
<dbReference type="Gene3D" id="3.40.50.1820">
    <property type="entry name" value="alpha/beta hydrolase"/>
    <property type="match status" value="1"/>
</dbReference>
<evidence type="ECO:0000256" key="2">
    <source>
        <dbReference type="ARBA" id="ARBA00023315"/>
    </source>
</evidence>
<dbReference type="Pfam" id="PF07167">
    <property type="entry name" value="PhaC_N"/>
    <property type="match status" value="1"/>
</dbReference>
<dbReference type="STRING" id="1208324.P73_2373"/>
<keyword evidence="7" id="KW-1185">Reference proteome</keyword>
<feature type="domain" description="Poly-beta-hydroxybutyrate polymerase N-terminal" evidence="4">
    <location>
        <begin position="121"/>
        <end position="289"/>
    </location>
</feature>
<dbReference type="OrthoDB" id="7208816at2"/>
<evidence type="ECO:0000259" key="4">
    <source>
        <dbReference type="Pfam" id="PF07167"/>
    </source>
</evidence>
<evidence type="ECO:0000256" key="1">
    <source>
        <dbReference type="ARBA" id="ARBA00022679"/>
    </source>
</evidence>
<dbReference type="PANTHER" id="PTHR36837">
    <property type="entry name" value="POLY(3-HYDROXYALKANOATE) POLYMERASE SUBUNIT PHAC"/>
    <property type="match status" value="1"/>
</dbReference>
<dbReference type="SUPFAM" id="SSF53474">
    <property type="entry name" value="alpha/beta-Hydrolases"/>
    <property type="match status" value="1"/>
</dbReference>
<dbReference type="GO" id="GO:0042619">
    <property type="term" value="P:poly-hydroxybutyrate biosynthetic process"/>
    <property type="evidence" value="ECO:0007669"/>
    <property type="project" value="InterPro"/>
</dbReference>
<dbReference type="InterPro" id="IPR051321">
    <property type="entry name" value="PHA/PHB_synthase"/>
</dbReference>
<proteinExistence type="predicted"/>
<dbReference type="RefSeq" id="WP_052453223.1">
    <property type="nucleotide sequence ID" value="NZ_CP004393.1"/>
</dbReference>